<dbReference type="FunFam" id="3.40.50.670:FF:000001">
    <property type="entry name" value="DNA topoisomerase 2"/>
    <property type="match status" value="2"/>
</dbReference>
<dbReference type="GO" id="GO:0009303">
    <property type="term" value="P:rRNA transcription"/>
    <property type="evidence" value="ECO:0007669"/>
    <property type="project" value="EnsemblFungi"/>
</dbReference>
<dbReference type="FunFam" id="3.30.565.10:FF:000004">
    <property type="entry name" value="DNA topoisomerase 2"/>
    <property type="match status" value="1"/>
</dbReference>
<name>A0A1E3Q8A7_LIPST</name>
<evidence type="ECO:0000256" key="2">
    <source>
        <dbReference type="ARBA" id="ARBA00001913"/>
    </source>
</evidence>
<dbReference type="FunFam" id="3.90.199.10:FF:000002">
    <property type="entry name" value="DNA topoisomerase 2"/>
    <property type="match status" value="1"/>
</dbReference>
<dbReference type="PANTHER" id="PTHR10169:SF38">
    <property type="entry name" value="DNA TOPOISOMERASE 2"/>
    <property type="match status" value="1"/>
</dbReference>
<dbReference type="InterPro" id="IPR014721">
    <property type="entry name" value="Ribsml_uS5_D2-typ_fold_subgr"/>
</dbReference>
<evidence type="ECO:0000256" key="1">
    <source>
        <dbReference type="ARBA" id="ARBA00000185"/>
    </source>
</evidence>
<dbReference type="Gene3D" id="3.40.50.670">
    <property type="match status" value="1"/>
</dbReference>
<evidence type="ECO:0000256" key="12">
    <source>
        <dbReference type="ARBA" id="ARBA00023125"/>
    </source>
</evidence>
<dbReference type="Pfam" id="PF00521">
    <property type="entry name" value="DNA_topoisoIV"/>
    <property type="match status" value="1"/>
</dbReference>
<dbReference type="Pfam" id="PF02518">
    <property type="entry name" value="HATPase_c"/>
    <property type="match status" value="1"/>
</dbReference>
<dbReference type="EC" id="5.6.2.2" evidence="5 16"/>
<keyword evidence="9 16" id="KW-0067">ATP-binding</keyword>
<feature type="domain" description="Toprim" evidence="18">
    <location>
        <begin position="633"/>
        <end position="747"/>
    </location>
</feature>
<dbReference type="InterPro" id="IPR001154">
    <property type="entry name" value="TopoII_euk"/>
</dbReference>
<dbReference type="PRINTS" id="PR00418">
    <property type="entry name" value="TPI2FAMILY"/>
</dbReference>
<evidence type="ECO:0000256" key="7">
    <source>
        <dbReference type="ARBA" id="ARBA00022723"/>
    </source>
</evidence>
<evidence type="ECO:0000256" key="10">
    <source>
        <dbReference type="ARBA" id="ARBA00022842"/>
    </source>
</evidence>
<dbReference type="SMART" id="SM00387">
    <property type="entry name" value="HATPase_c"/>
    <property type="match status" value="1"/>
</dbReference>
<comment type="similarity">
    <text evidence="4 16">Belongs to the type II topoisomerase family.</text>
</comment>
<feature type="region of interest" description="Disordered" evidence="17">
    <location>
        <begin position="1"/>
        <end position="24"/>
    </location>
</feature>
<feature type="region of interest" description="Disordered" evidence="17">
    <location>
        <begin position="156"/>
        <end position="180"/>
    </location>
</feature>
<evidence type="ECO:0000256" key="8">
    <source>
        <dbReference type="ARBA" id="ARBA00022741"/>
    </source>
</evidence>
<keyword evidence="7" id="KW-0479">Metal-binding</keyword>
<dbReference type="SUPFAM" id="SSF56719">
    <property type="entry name" value="Type II DNA topoisomerase"/>
    <property type="match status" value="1"/>
</dbReference>
<dbReference type="InterPro" id="IPR020568">
    <property type="entry name" value="Ribosomal_Su5_D2-typ_SF"/>
</dbReference>
<keyword evidence="10" id="KW-0460">Magnesium</keyword>
<dbReference type="GO" id="GO:0006271">
    <property type="term" value="P:DNA strand elongation involved in DNA replication"/>
    <property type="evidence" value="ECO:0007669"/>
    <property type="project" value="EnsemblFungi"/>
</dbReference>
<dbReference type="CDD" id="cd16930">
    <property type="entry name" value="HATPase_TopII-like"/>
    <property type="match status" value="1"/>
</dbReference>
<keyword evidence="8 16" id="KW-0547">Nucleotide-binding</keyword>
<dbReference type="CDD" id="cd03481">
    <property type="entry name" value="TopoIIA_Trans_ScTopoIIA"/>
    <property type="match status" value="1"/>
</dbReference>
<feature type="compositionally biased region" description="Acidic residues" evidence="17">
    <location>
        <begin position="51"/>
        <end position="63"/>
    </location>
</feature>
<dbReference type="PROSITE" id="PS50880">
    <property type="entry name" value="TOPRIM"/>
    <property type="match status" value="1"/>
</dbReference>
<dbReference type="SUPFAM" id="SSF55874">
    <property type="entry name" value="ATPase domain of HSP90 chaperone/DNA topoisomerase II/histidine kinase"/>
    <property type="match status" value="1"/>
</dbReference>
<dbReference type="SMART" id="SM00433">
    <property type="entry name" value="TOP2c"/>
    <property type="match status" value="1"/>
</dbReference>
<comment type="subunit">
    <text evidence="16">Homodimer.</text>
</comment>
<dbReference type="GO" id="GO:0000019">
    <property type="term" value="P:regulation of mitotic recombination"/>
    <property type="evidence" value="ECO:0007669"/>
    <property type="project" value="EnsemblFungi"/>
</dbReference>
<dbReference type="FunFam" id="3.30.1490.30:FF:000001">
    <property type="entry name" value="DNA topoisomerase 2"/>
    <property type="match status" value="1"/>
</dbReference>
<dbReference type="GO" id="GO:0000819">
    <property type="term" value="P:sister chromatid segregation"/>
    <property type="evidence" value="ECO:0007669"/>
    <property type="project" value="TreeGrafter"/>
</dbReference>
<dbReference type="GO" id="GO:0000722">
    <property type="term" value="P:telomere maintenance via recombination"/>
    <property type="evidence" value="ECO:0007669"/>
    <property type="project" value="EnsemblFungi"/>
</dbReference>
<dbReference type="Gene3D" id="3.30.1360.40">
    <property type="match status" value="1"/>
</dbReference>
<dbReference type="GO" id="GO:0042802">
    <property type="term" value="F:identical protein binding"/>
    <property type="evidence" value="ECO:0007669"/>
    <property type="project" value="EnsemblFungi"/>
</dbReference>
<dbReference type="FunFam" id="3.30.230.10:FF:000008">
    <property type="entry name" value="DNA topoisomerase 2"/>
    <property type="match status" value="1"/>
</dbReference>
<dbReference type="Gene3D" id="3.30.1490.30">
    <property type="match status" value="1"/>
</dbReference>
<feature type="compositionally biased region" description="Acidic residues" evidence="17">
    <location>
        <begin position="1260"/>
        <end position="1279"/>
    </location>
</feature>
<reference evidence="20 21" key="1">
    <citation type="journal article" date="2016" name="Proc. Natl. Acad. Sci. U.S.A.">
        <title>Comparative genomics of biotechnologically important yeasts.</title>
        <authorList>
            <person name="Riley R."/>
            <person name="Haridas S."/>
            <person name="Wolfe K.H."/>
            <person name="Lopes M.R."/>
            <person name="Hittinger C.T."/>
            <person name="Goeker M."/>
            <person name="Salamov A.A."/>
            <person name="Wisecaver J.H."/>
            <person name="Long T.M."/>
            <person name="Calvey C.H."/>
            <person name="Aerts A.L."/>
            <person name="Barry K.W."/>
            <person name="Choi C."/>
            <person name="Clum A."/>
            <person name="Coughlan A.Y."/>
            <person name="Deshpande S."/>
            <person name="Douglass A.P."/>
            <person name="Hanson S.J."/>
            <person name="Klenk H.-P."/>
            <person name="LaButti K.M."/>
            <person name="Lapidus A."/>
            <person name="Lindquist E.A."/>
            <person name="Lipzen A.M."/>
            <person name="Meier-Kolthoff J.P."/>
            <person name="Ohm R.A."/>
            <person name="Otillar R.P."/>
            <person name="Pangilinan J.L."/>
            <person name="Peng Y."/>
            <person name="Rokas A."/>
            <person name="Rosa C.A."/>
            <person name="Scheuner C."/>
            <person name="Sibirny A.A."/>
            <person name="Slot J.C."/>
            <person name="Stielow J.B."/>
            <person name="Sun H."/>
            <person name="Kurtzman C.P."/>
            <person name="Blackwell M."/>
            <person name="Grigoriev I.V."/>
            <person name="Jeffries T.W."/>
        </authorList>
    </citation>
    <scope>NUCLEOTIDE SEQUENCE [LARGE SCALE GENOMIC DNA]</scope>
    <source>
        <strain evidence="20 21">NRRL Y-11557</strain>
    </source>
</reference>
<evidence type="ECO:0000256" key="11">
    <source>
        <dbReference type="ARBA" id="ARBA00023029"/>
    </source>
</evidence>
<evidence type="ECO:0000256" key="9">
    <source>
        <dbReference type="ARBA" id="ARBA00022840"/>
    </source>
</evidence>
<dbReference type="CDD" id="cd00187">
    <property type="entry name" value="TOP4c"/>
    <property type="match status" value="1"/>
</dbReference>
<dbReference type="GO" id="GO:0097046">
    <property type="term" value="P:replication fork progression beyond termination site"/>
    <property type="evidence" value="ECO:0007669"/>
    <property type="project" value="EnsemblFungi"/>
</dbReference>
<feature type="compositionally biased region" description="Low complexity" evidence="17">
    <location>
        <begin position="169"/>
        <end position="180"/>
    </location>
</feature>
<dbReference type="PROSITE" id="PS00177">
    <property type="entry name" value="TOPOISOMERASE_II"/>
    <property type="match status" value="1"/>
</dbReference>
<dbReference type="InterPro" id="IPR034157">
    <property type="entry name" value="TOPRIM_TopoII"/>
</dbReference>
<dbReference type="FunFam" id="3.30.1360.40:FF:000003">
    <property type="entry name" value="DNA topoisomerase 2"/>
    <property type="match status" value="1"/>
</dbReference>
<dbReference type="GO" id="GO:0000795">
    <property type="term" value="C:synaptonemal complex"/>
    <property type="evidence" value="ECO:0007669"/>
    <property type="project" value="EnsemblFungi"/>
</dbReference>
<dbReference type="Pfam" id="PF01751">
    <property type="entry name" value="Toprim"/>
    <property type="match status" value="1"/>
</dbReference>
<dbReference type="InterPro" id="IPR003594">
    <property type="entry name" value="HATPase_dom"/>
</dbReference>
<dbReference type="GO" id="GO:0003677">
    <property type="term" value="F:DNA binding"/>
    <property type="evidence" value="ECO:0007669"/>
    <property type="project" value="UniProtKB-UniRule"/>
</dbReference>
<dbReference type="PROSITE" id="PS52040">
    <property type="entry name" value="TOPO_IIA"/>
    <property type="match status" value="1"/>
</dbReference>
<feature type="domain" description="Topo IIA-type catalytic" evidence="19">
    <location>
        <begin position="883"/>
        <end position="1332"/>
    </location>
</feature>
<keyword evidence="21" id="KW-1185">Reference proteome</keyword>
<feature type="compositionally biased region" description="Low complexity" evidence="17">
    <location>
        <begin position="115"/>
        <end position="129"/>
    </location>
</feature>
<dbReference type="InterPro" id="IPR036890">
    <property type="entry name" value="HATPase_C_sf"/>
</dbReference>
<evidence type="ECO:0000313" key="20">
    <source>
        <dbReference type="EMBL" id="ODQ73901.1"/>
    </source>
</evidence>
<dbReference type="GO" id="GO:0000712">
    <property type="term" value="P:resolution of meiotic recombination intermediates"/>
    <property type="evidence" value="ECO:0007669"/>
    <property type="project" value="TreeGrafter"/>
</dbReference>
<dbReference type="InterPro" id="IPR002205">
    <property type="entry name" value="Topo_IIA_dom_A"/>
</dbReference>
<evidence type="ECO:0000256" key="15">
    <source>
        <dbReference type="PROSITE-ProRule" id="PRU01384"/>
    </source>
</evidence>
<dbReference type="OrthoDB" id="276498at2759"/>
<dbReference type="GO" id="GO:0097047">
    <property type="term" value="C:DNA replication termination region"/>
    <property type="evidence" value="ECO:0007669"/>
    <property type="project" value="EnsemblFungi"/>
</dbReference>
<feature type="active site" description="O-(5'-phospho-DNA)-tyrosine intermediate" evidence="15">
    <location>
        <position position="973"/>
    </location>
</feature>
<evidence type="ECO:0000256" key="4">
    <source>
        <dbReference type="ARBA" id="ARBA00011080"/>
    </source>
</evidence>
<dbReference type="GO" id="GO:0005524">
    <property type="term" value="F:ATP binding"/>
    <property type="evidence" value="ECO:0007669"/>
    <property type="project" value="UniProtKB-UniRule"/>
</dbReference>
<dbReference type="PANTHER" id="PTHR10169">
    <property type="entry name" value="DNA TOPOISOMERASE/GYRASE"/>
    <property type="match status" value="1"/>
</dbReference>
<keyword evidence="12 15" id="KW-0238">DNA-binding</keyword>
<evidence type="ECO:0000256" key="13">
    <source>
        <dbReference type="ARBA" id="ARBA00023235"/>
    </source>
</evidence>
<dbReference type="EMBL" id="KV454293">
    <property type="protein sequence ID" value="ODQ73901.1"/>
    <property type="molecule type" value="Genomic_DNA"/>
</dbReference>
<gene>
    <name evidence="20" type="ORF">LIPSTDRAFT_3120</name>
</gene>
<dbReference type="CDD" id="cd03365">
    <property type="entry name" value="TOPRIM_TopoIIA"/>
    <property type="match status" value="1"/>
</dbReference>
<feature type="region of interest" description="Disordered" evidence="17">
    <location>
        <begin position="1259"/>
        <end position="1279"/>
    </location>
</feature>
<dbReference type="Gene3D" id="1.10.268.10">
    <property type="entry name" value="Topoisomerase, domain 3"/>
    <property type="match status" value="1"/>
</dbReference>
<dbReference type="InterPro" id="IPR006171">
    <property type="entry name" value="TOPRIM_dom"/>
</dbReference>
<dbReference type="GO" id="GO:0003918">
    <property type="term" value="F:DNA topoisomerase type II (double strand cut, ATP-hydrolyzing) activity"/>
    <property type="evidence" value="ECO:0007669"/>
    <property type="project" value="UniProtKB-UniRule"/>
</dbReference>
<keyword evidence="11 15" id="KW-0799">Topoisomerase</keyword>
<accession>A0A1E3Q8A7</accession>
<comment type="cofactor">
    <cofactor evidence="2">
        <name>Ca(2+)</name>
        <dbReference type="ChEBI" id="CHEBI:29108"/>
    </cofactor>
</comment>
<evidence type="ECO:0000259" key="18">
    <source>
        <dbReference type="PROSITE" id="PS50880"/>
    </source>
</evidence>
<proteinExistence type="inferred from homology"/>
<dbReference type="SMART" id="SM00434">
    <property type="entry name" value="TOP4c"/>
    <property type="match status" value="1"/>
</dbReference>
<comment type="catalytic activity">
    <reaction evidence="1 15 16">
        <text>ATP-dependent breakage, passage and rejoining of double-stranded DNA.</text>
        <dbReference type="EC" id="5.6.2.2"/>
    </reaction>
</comment>
<dbReference type="InterPro" id="IPR013758">
    <property type="entry name" value="Topo_IIA_A/C_ab"/>
</dbReference>
<evidence type="ECO:0000256" key="3">
    <source>
        <dbReference type="ARBA" id="ARBA00001946"/>
    </source>
</evidence>
<sequence>MARDVISLSSDEDDWNDGDYSPVSIKKTTLPRRAAATASKKRTFDVSSDVFDFDEPDNDDDFEMTPPKKTKLASNTKKAPVEKKTSVAKKMTTSVTKMAAATTDGTALKAQSTTIKTTKAAAKPRATSKPLKPRENEMSLLFSSPAASNKMDVDFDRLSSSPAIPKPASQSEISKSKSSSETYQKLTQLEHILKRPDTYIGSIEYNQKLMWTFDKDSNAMEYKCVRFVPGLYKIFDEILVNAADNKVRDPNMDTLKVSIDKESTQIVIYNNGRGIPIEMHENEKMYIPELIFGNLLTSSNYDDDEKKVTGGRNGYGAKLCNIFSTEFIVETADKNTKKKYKQVWTSNMGKVGKPKITENSKGDEYTKISFKPDLKLFGMTKLDDDLIGIMMRRVYDLAGSVRNIKVYLNNERLKVRNFKQYIEMHVNALSENITTKEEVAIKKSESDSDDDEKPAVNVVATAGPKPVVIQEIINDRWEIGFAVSDGSFNQVSFVNSIATTSGGTHVNYVCDQIVNKLAENIKKKNKSGNVKPQQIRNNIFLFVNCQIENPAFTSQTKEQLTTRPAAFGSKCILPDEFFKKIQRTSIIDNIMDIATRNADKELKKTDGSKRNRITGLVKLDDANKAGTKEGHKCTLILTEGDSAKALAVAGLSIVGRDYYGVYPLRGKLLNVREASHDQIMKNAEIQAIKQIMGLQHKKHYTSTKDLRYGHLMIFTDQDHDGSHIKGLLINFLESTFPGLLDIPGFLIEFITPIVKVTVTKGKHKTIIPFYTMPEYEFWKETEGGNCIWKHKYYKGLGTSSSAEGREYFQQLDRHLKEFHAIQNGDRDLIDLAFSKKKADERKEWLRLFKPGTHLDPTLPKVPIADFINKELILFSMADNIRSIPSVLDGLKPGQRKVLFGCFKRNLKTEIRVAQLAGYVSEQSAYHHGEQSLIQTIVSMAQDFVGSNNLNLLLPNGCFGTRATGGKDASAPRYIFTELTPLTRKLFHADDEPILNYLTDDDKKIEPEWYLPVLPMILVNGADGIGTGWSTSIPNYNPVDIINNIRRMMRNEELIPMDPWYRNWHGTMERIAPDKYKVSGTVRQVDANTVEITELPIRQWTATMKEFLLASMTGTEKNKPWIKDMTEQHTMDIKFVVQLSDEEMQNALNEGLVTRFKLSSTISLNNIVAFDASGRIRKYENVEDILKDFYYVRLEYYQRRKDHLGSVLTDHLDKLSSQARFVKLIIDKQLSVSNRKRVDLVVELKKLKFPPISKAKKFGPLEEDEALPDTTDDGDADESSNIDLSSYDYLLGMPIWSLTRERYEKLLRERERQEQELNTLLKKSAKDMWNHDLDDFEKGWKQFLEQDEINRNSVAPLAQPKKPKQRKLLK</sequence>
<evidence type="ECO:0000256" key="17">
    <source>
        <dbReference type="SAM" id="MobiDB-lite"/>
    </source>
</evidence>
<dbReference type="InterPro" id="IPR013506">
    <property type="entry name" value="Topo_IIA_bsu_dom2"/>
</dbReference>
<dbReference type="Gene3D" id="3.30.230.10">
    <property type="match status" value="1"/>
</dbReference>
<evidence type="ECO:0000256" key="16">
    <source>
        <dbReference type="RuleBase" id="RU362094"/>
    </source>
</evidence>
<dbReference type="SUPFAM" id="SSF54211">
    <property type="entry name" value="Ribosomal protein S5 domain 2-like"/>
    <property type="match status" value="1"/>
</dbReference>
<dbReference type="Gene3D" id="3.30.565.10">
    <property type="entry name" value="Histidine kinase-like ATPase, C-terminal domain"/>
    <property type="match status" value="1"/>
</dbReference>
<keyword evidence="13 15" id="KW-0413">Isomerase</keyword>
<evidence type="ECO:0000256" key="5">
    <source>
        <dbReference type="ARBA" id="ARBA00012895"/>
    </source>
</evidence>
<dbReference type="InterPro" id="IPR013757">
    <property type="entry name" value="Topo_IIA_A_a_sf"/>
</dbReference>
<dbReference type="InterPro" id="IPR018522">
    <property type="entry name" value="TopoIIA_CS"/>
</dbReference>
<dbReference type="Gene3D" id="3.90.199.10">
    <property type="entry name" value="Topoisomerase II, domain 5"/>
    <property type="match status" value="1"/>
</dbReference>
<dbReference type="InterPro" id="IPR050634">
    <property type="entry name" value="DNA_Topoisomerase_II"/>
</dbReference>
<dbReference type="InterPro" id="IPR001241">
    <property type="entry name" value="Topo_IIA"/>
</dbReference>
<feature type="region of interest" description="Disordered" evidence="17">
    <location>
        <begin position="49"/>
        <end position="86"/>
    </location>
</feature>
<dbReference type="GO" id="GO:0006265">
    <property type="term" value="P:DNA topological change"/>
    <property type="evidence" value="ECO:0007669"/>
    <property type="project" value="UniProtKB-UniRule"/>
</dbReference>
<organism evidence="20 21">
    <name type="scientific">Lipomyces starkeyi NRRL Y-11557</name>
    <dbReference type="NCBI Taxonomy" id="675824"/>
    <lineage>
        <taxon>Eukaryota</taxon>
        <taxon>Fungi</taxon>
        <taxon>Dikarya</taxon>
        <taxon>Ascomycota</taxon>
        <taxon>Saccharomycotina</taxon>
        <taxon>Lipomycetes</taxon>
        <taxon>Lipomycetales</taxon>
        <taxon>Lipomycetaceae</taxon>
        <taxon>Lipomyces</taxon>
    </lineage>
</organism>
<dbReference type="InterPro" id="IPR031660">
    <property type="entry name" value="TOPRIM_C"/>
</dbReference>
<protein>
    <recommendedName>
        <fullName evidence="6 16">DNA topoisomerase 2</fullName>
        <ecNumber evidence="5 16">5.6.2.2</ecNumber>
    </recommendedName>
</protein>
<dbReference type="Pfam" id="PF16898">
    <property type="entry name" value="TOPRIM_C"/>
    <property type="match status" value="1"/>
</dbReference>
<dbReference type="InterPro" id="IPR013759">
    <property type="entry name" value="Topo_IIA_B_C"/>
</dbReference>
<feature type="region of interest" description="Disordered" evidence="17">
    <location>
        <begin position="115"/>
        <end position="136"/>
    </location>
</feature>
<evidence type="ECO:0000259" key="19">
    <source>
        <dbReference type="PROSITE" id="PS52040"/>
    </source>
</evidence>
<dbReference type="STRING" id="675824.A0A1E3Q8A7"/>
<dbReference type="GO" id="GO:0046872">
    <property type="term" value="F:metal ion binding"/>
    <property type="evidence" value="ECO:0007669"/>
    <property type="project" value="UniProtKB-KW"/>
</dbReference>
<dbReference type="Proteomes" id="UP000094385">
    <property type="component" value="Unassembled WGS sequence"/>
</dbReference>
<dbReference type="Pfam" id="PF00204">
    <property type="entry name" value="DNA_gyraseB"/>
    <property type="match status" value="1"/>
</dbReference>
<evidence type="ECO:0000313" key="21">
    <source>
        <dbReference type="Proteomes" id="UP000094385"/>
    </source>
</evidence>
<comment type="function">
    <text evidence="14 16">Control of topological states of DNA by transient breakage and subsequent rejoining of DNA strands. Topoisomerase II makes double-strand breaks.</text>
</comment>
<dbReference type="PRINTS" id="PR01158">
    <property type="entry name" value="TOPISMRASEII"/>
</dbReference>
<dbReference type="GO" id="GO:0034080">
    <property type="term" value="P:CENP-A containing chromatin assembly"/>
    <property type="evidence" value="ECO:0007669"/>
    <property type="project" value="EnsemblFungi"/>
</dbReference>
<evidence type="ECO:0000256" key="6">
    <source>
        <dbReference type="ARBA" id="ARBA00019635"/>
    </source>
</evidence>
<evidence type="ECO:0000256" key="14">
    <source>
        <dbReference type="ARBA" id="ARBA00053943"/>
    </source>
</evidence>
<dbReference type="InterPro" id="IPR013760">
    <property type="entry name" value="Topo_IIA-like_dom_sf"/>
</dbReference>
<comment type="cofactor">
    <cofactor evidence="3">
        <name>Mg(2+)</name>
        <dbReference type="ChEBI" id="CHEBI:18420"/>
    </cofactor>
</comment>